<dbReference type="PANTHER" id="PTHR48207">
    <property type="entry name" value="SUCCINATE--HYDROXYMETHYLGLUTARATE COA-TRANSFERASE"/>
    <property type="match status" value="1"/>
</dbReference>
<dbReference type="SUPFAM" id="SSF89796">
    <property type="entry name" value="CoA-transferase family III (CaiB/BaiF)"/>
    <property type="match status" value="1"/>
</dbReference>
<comment type="caution">
    <text evidence="2">The sequence shown here is derived from an EMBL/GenBank/DDBJ whole genome shotgun (WGS) entry which is preliminary data.</text>
</comment>
<keyword evidence="1 2" id="KW-0808">Transferase</keyword>
<reference evidence="2 3" key="1">
    <citation type="submission" date="2017-04" db="EMBL/GenBank/DDBJ databases">
        <title>The new phylogeny of genus Mycobacterium.</title>
        <authorList>
            <person name="Tortoli E."/>
            <person name="Trovato A."/>
            <person name="Cirillo D.M."/>
        </authorList>
    </citation>
    <scope>NUCLEOTIDE SEQUENCE [LARGE SCALE GENOMIC DNA]</scope>
    <source>
        <strain evidence="2 3">TBL 1200985</strain>
    </source>
</reference>
<dbReference type="STRING" id="1430326.B8W66_06050"/>
<dbReference type="Proteomes" id="UP000193247">
    <property type="component" value="Unassembled WGS sequence"/>
</dbReference>
<dbReference type="PANTHER" id="PTHR48207:SF4">
    <property type="entry name" value="BLL6097 PROTEIN"/>
    <property type="match status" value="1"/>
</dbReference>
<organism evidence="2 3">
    <name type="scientific">Mycobacterium decipiens</name>
    <dbReference type="NCBI Taxonomy" id="1430326"/>
    <lineage>
        <taxon>Bacteria</taxon>
        <taxon>Bacillati</taxon>
        <taxon>Actinomycetota</taxon>
        <taxon>Actinomycetes</taxon>
        <taxon>Mycobacteriales</taxon>
        <taxon>Mycobacteriaceae</taxon>
        <taxon>Mycobacterium</taxon>
    </lineage>
</organism>
<dbReference type="EMBL" id="NCXP01000004">
    <property type="protein sequence ID" value="OSC42081.1"/>
    <property type="molecule type" value="Genomic_DNA"/>
</dbReference>
<sequence length="400" mass="42581">MSNSAAGPLAGVRVVDLTAMVMGPYCTQIMADMGADVIKIESLEGDDTRYISVGPAPGMSGVFVNVNRGKRSVTADLKSDSGKRALRALIEDADVFIHSMRAKAIARLGFSYAEVAAINPTIVYTNCYGYGRRGPNRDLPAYDDTIQAACGVPAVQQQLTGEPSYVATILADKVAGLTALYATVMALFHRERTGEGQEVEIGMFEAVASFMLVEHANGAMFEPPLGPAVYPRTVAPNRRPYRTSDGYLAALIYNDKHWAAFIGAVRPAWATDRYATLENRARHIDTVYALLAETLAQRSTAEWLGLFRELEIPAASLSSPAALFDDSHLNAVGFFETVDTAQGPVRFPGVPAWFSRTPGRAAGPAPELGADTAEVLHELGLAVGNEGAAGKAEAKPAGSI</sequence>
<evidence type="ECO:0000313" key="3">
    <source>
        <dbReference type="Proteomes" id="UP000193247"/>
    </source>
</evidence>
<dbReference type="GO" id="GO:0008410">
    <property type="term" value="F:CoA-transferase activity"/>
    <property type="evidence" value="ECO:0007669"/>
    <property type="project" value="TreeGrafter"/>
</dbReference>
<keyword evidence="3" id="KW-1185">Reference proteome</keyword>
<dbReference type="RefSeq" id="WP_085324120.1">
    <property type="nucleotide sequence ID" value="NZ_NCXP01000004.1"/>
</dbReference>
<evidence type="ECO:0000313" key="2">
    <source>
        <dbReference type="EMBL" id="OSC42081.1"/>
    </source>
</evidence>
<dbReference type="Pfam" id="PF02515">
    <property type="entry name" value="CoA_transf_3"/>
    <property type="match status" value="1"/>
</dbReference>
<protein>
    <submittedName>
        <fullName evidence="2">CoA transferase</fullName>
    </submittedName>
</protein>
<evidence type="ECO:0000256" key="1">
    <source>
        <dbReference type="ARBA" id="ARBA00022679"/>
    </source>
</evidence>
<gene>
    <name evidence="2" type="ORF">B8W66_06050</name>
</gene>
<dbReference type="AlphaFoldDB" id="A0A1X2LY76"/>
<dbReference type="InterPro" id="IPR003673">
    <property type="entry name" value="CoA-Trfase_fam_III"/>
</dbReference>
<dbReference type="InterPro" id="IPR044855">
    <property type="entry name" value="CoA-Trfase_III_dom3_sf"/>
</dbReference>
<dbReference type="InterPro" id="IPR023606">
    <property type="entry name" value="CoA-Trfase_III_dom_1_sf"/>
</dbReference>
<dbReference type="OrthoDB" id="9797653at2"/>
<dbReference type="Gene3D" id="3.30.1540.10">
    <property type="entry name" value="formyl-coa transferase, domain 3"/>
    <property type="match status" value="1"/>
</dbReference>
<name>A0A1X2LY76_9MYCO</name>
<accession>A0A1X2LY76</accession>
<proteinExistence type="predicted"/>
<dbReference type="Gene3D" id="3.40.50.10540">
    <property type="entry name" value="Crotonobetainyl-coa:carnitine coa-transferase, domain 1"/>
    <property type="match status" value="1"/>
</dbReference>
<dbReference type="InterPro" id="IPR050483">
    <property type="entry name" value="CoA-transferase_III_domain"/>
</dbReference>